<protein>
    <submittedName>
        <fullName evidence="1">Uncharacterized protein</fullName>
    </submittedName>
</protein>
<dbReference type="Proteomes" id="UP000288805">
    <property type="component" value="Unassembled WGS sequence"/>
</dbReference>
<reference evidence="1 2" key="1">
    <citation type="journal article" date="2018" name="PLoS Genet.">
        <title>Population sequencing reveals clonal diversity and ancestral inbreeding in the grapevine cultivar Chardonnay.</title>
        <authorList>
            <person name="Roach M.J."/>
            <person name="Johnson D.L."/>
            <person name="Bohlmann J."/>
            <person name="van Vuuren H.J."/>
            <person name="Jones S.J."/>
            <person name="Pretorius I.S."/>
            <person name="Schmidt S.A."/>
            <person name="Borneman A.R."/>
        </authorList>
    </citation>
    <scope>NUCLEOTIDE SEQUENCE [LARGE SCALE GENOMIC DNA]</scope>
    <source>
        <strain evidence="2">cv. Chardonnay</strain>
        <tissue evidence="1">Leaf</tissue>
    </source>
</reference>
<name>A0A438CXN0_VITVI</name>
<dbReference type="AlphaFoldDB" id="A0A438CXN0"/>
<organism evidence="1 2">
    <name type="scientific">Vitis vinifera</name>
    <name type="common">Grape</name>
    <dbReference type="NCBI Taxonomy" id="29760"/>
    <lineage>
        <taxon>Eukaryota</taxon>
        <taxon>Viridiplantae</taxon>
        <taxon>Streptophyta</taxon>
        <taxon>Embryophyta</taxon>
        <taxon>Tracheophyta</taxon>
        <taxon>Spermatophyta</taxon>
        <taxon>Magnoliopsida</taxon>
        <taxon>eudicotyledons</taxon>
        <taxon>Gunneridae</taxon>
        <taxon>Pentapetalae</taxon>
        <taxon>rosids</taxon>
        <taxon>Vitales</taxon>
        <taxon>Vitaceae</taxon>
        <taxon>Viteae</taxon>
        <taxon>Vitis</taxon>
    </lineage>
</organism>
<comment type="caution">
    <text evidence="1">The sequence shown here is derived from an EMBL/GenBank/DDBJ whole genome shotgun (WGS) entry which is preliminary data.</text>
</comment>
<evidence type="ECO:0000313" key="2">
    <source>
        <dbReference type="Proteomes" id="UP000288805"/>
    </source>
</evidence>
<sequence length="88" mass="9923">MDNEGLEGPFSKDEVAKALSELGGDKALGLDGFSMALWKFFWPIVEVLANRLKRVIDKMVSNNQNVFVRARQILDATLVTNEEIDLRK</sequence>
<gene>
    <name evidence="1" type="ORF">CK203_094100</name>
</gene>
<evidence type="ECO:0000313" key="1">
    <source>
        <dbReference type="EMBL" id="RVW27963.1"/>
    </source>
</evidence>
<proteinExistence type="predicted"/>
<accession>A0A438CXN0</accession>
<dbReference type="EMBL" id="QGNW01001929">
    <property type="protein sequence ID" value="RVW27963.1"/>
    <property type="molecule type" value="Genomic_DNA"/>
</dbReference>